<dbReference type="InterPro" id="IPR048510">
    <property type="entry name" value="WsaF_N"/>
</dbReference>
<dbReference type="SUPFAM" id="SSF53756">
    <property type="entry name" value="UDP-Glycosyltransferase/glycogen phosphorylase"/>
    <property type="match status" value="1"/>
</dbReference>
<evidence type="ECO:0000259" key="2">
    <source>
        <dbReference type="Pfam" id="PF22772"/>
    </source>
</evidence>
<dbReference type="EMBL" id="AXCW01000018">
    <property type="protein sequence ID" value="EYR64782.1"/>
    <property type="molecule type" value="Genomic_DNA"/>
</dbReference>
<dbReference type="Pfam" id="PF21374">
    <property type="entry name" value="WsaF_N"/>
    <property type="match status" value="1"/>
</dbReference>
<evidence type="ECO:0000313" key="4">
    <source>
        <dbReference type="Proteomes" id="UP000019753"/>
    </source>
</evidence>
<dbReference type="AlphaFoldDB" id="A0A021W0B6"/>
<evidence type="ECO:0000259" key="1">
    <source>
        <dbReference type="Pfam" id="PF21374"/>
    </source>
</evidence>
<organism evidence="3 4">
    <name type="scientific">Actinotalea ferrariae CF5-4</name>
    <dbReference type="NCBI Taxonomy" id="948458"/>
    <lineage>
        <taxon>Bacteria</taxon>
        <taxon>Bacillati</taxon>
        <taxon>Actinomycetota</taxon>
        <taxon>Actinomycetes</taxon>
        <taxon>Micrococcales</taxon>
        <taxon>Cellulomonadaceae</taxon>
        <taxon>Actinotalea</taxon>
    </lineage>
</organism>
<dbReference type="GO" id="GO:0016740">
    <property type="term" value="F:transferase activity"/>
    <property type="evidence" value="ECO:0007669"/>
    <property type="project" value="UniProtKB-KW"/>
</dbReference>
<dbReference type="Gene3D" id="3.40.50.2000">
    <property type="entry name" value="Glycogen Phosphorylase B"/>
    <property type="match status" value="1"/>
</dbReference>
<gene>
    <name evidence="3" type="ORF">N866_05235</name>
</gene>
<feature type="domain" description="WsaF N-terminal" evidence="1">
    <location>
        <begin position="152"/>
        <end position="202"/>
    </location>
</feature>
<keyword evidence="3" id="KW-0808">Transferase</keyword>
<accession>A0A021W0B6</accession>
<evidence type="ECO:0000313" key="3">
    <source>
        <dbReference type="EMBL" id="EYR64782.1"/>
    </source>
</evidence>
<dbReference type="InterPro" id="IPR055050">
    <property type="entry name" value="WsaF_C"/>
</dbReference>
<protein>
    <submittedName>
        <fullName evidence="3">Glycosyltransferase</fullName>
    </submittedName>
</protein>
<name>A0A021W0B6_9CELL</name>
<dbReference type="Pfam" id="PF22772">
    <property type="entry name" value="WsaF_C"/>
    <property type="match status" value="1"/>
</dbReference>
<comment type="caution">
    <text evidence="3">The sequence shown here is derived from an EMBL/GenBank/DDBJ whole genome shotgun (WGS) entry which is preliminary data.</text>
</comment>
<reference evidence="3 4" key="1">
    <citation type="submission" date="2014-01" db="EMBL/GenBank/DDBJ databases">
        <title>Actinotalea ferrariae CF5-4.</title>
        <authorList>
            <person name="Chen F."/>
            <person name="Li Y."/>
            <person name="Wang G."/>
        </authorList>
    </citation>
    <scope>NUCLEOTIDE SEQUENCE [LARGE SCALE GENOMIC DNA]</scope>
    <source>
        <strain evidence="3 4">CF5-4</strain>
    </source>
</reference>
<dbReference type="GO" id="GO:0030247">
    <property type="term" value="F:polysaccharide binding"/>
    <property type="evidence" value="ECO:0007669"/>
    <property type="project" value="InterPro"/>
</dbReference>
<dbReference type="Proteomes" id="UP000019753">
    <property type="component" value="Unassembled WGS sequence"/>
</dbReference>
<sequence>MVGRVVRMTRDRGLRVLLWKVTGRVAEALRPPGEAERQQIRMLVRYEDAVAVDWTTTPAWRAEPHTPTSGRLSTAWIMHPPGESSGGHQNIFRFIRFLEDAGHEATVYLYHAQDFPIDAGHLQRMIAESPSYPDVRAEFVAYDPRSGVAPGTDAIVATGWETAYPAYLDPSRARRLYFVQDFEPAFYPVGSEHVLAENTYRFGFHGVTAGRWLSGRLGSEYGMTAEPFSFGADVRHYSHEVRTARKDVFFYARPVTTRRGFELGVMALQILAERRPDITIHLAGWDVSSYDLPFRHVDHGAMKVTELNALYNRCGAALVLSLTNLSLLPLELLAAGVIPVVNAGDNNALVAENDFIEFCELSPRAMADRLVDVLDRPDLAEHASRASASVADASWEASGRQFVEIVTRALRG</sequence>
<proteinExistence type="predicted"/>
<dbReference type="Gene3D" id="3.40.50.11090">
    <property type="match status" value="1"/>
</dbReference>
<feature type="domain" description="WsaF C-terminal" evidence="2">
    <location>
        <begin position="246"/>
        <end position="370"/>
    </location>
</feature>
<keyword evidence="4" id="KW-1185">Reference proteome</keyword>